<evidence type="ECO:0000256" key="11">
    <source>
        <dbReference type="SAM" id="SignalP"/>
    </source>
</evidence>
<dbReference type="InterPro" id="IPR018108">
    <property type="entry name" value="MCP_transmembrane"/>
</dbReference>
<dbReference type="GO" id="GO:0031966">
    <property type="term" value="C:mitochondrial membrane"/>
    <property type="evidence" value="ECO:0007669"/>
    <property type="project" value="UniProtKB-SubCell"/>
</dbReference>
<organism evidence="12">
    <name type="scientific">Phaeodactylum tricornutum</name>
    <name type="common">Diatom</name>
    <dbReference type="NCBI Taxonomy" id="2850"/>
    <lineage>
        <taxon>Eukaryota</taxon>
        <taxon>Sar</taxon>
        <taxon>Stramenopiles</taxon>
        <taxon>Ochrophyta</taxon>
        <taxon>Bacillariophyta</taxon>
        <taxon>Bacillariophyceae</taxon>
        <taxon>Bacillariophycidae</taxon>
        <taxon>Naviculales</taxon>
        <taxon>Phaeodactylaceae</taxon>
        <taxon>Phaeodactylum</taxon>
    </lineage>
</organism>
<dbReference type="GO" id="GO:0015227">
    <property type="term" value="F:O-acyl-L-carnitine transmembrane transporter activity"/>
    <property type="evidence" value="ECO:0007669"/>
    <property type="project" value="TreeGrafter"/>
</dbReference>
<name>A0A8J9TS51_PHATR</name>
<dbReference type="PANTHER" id="PTHR45624:SF4">
    <property type="entry name" value="CONGESTED-LIKE TRACHEA PROTEIN-RELATED"/>
    <property type="match status" value="1"/>
</dbReference>
<evidence type="ECO:0008006" key="13">
    <source>
        <dbReference type="Google" id="ProtNLM"/>
    </source>
</evidence>
<evidence type="ECO:0000256" key="2">
    <source>
        <dbReference type="ARBA" id="ARBA00006375"/>
    </source>
</evidence>
<dbReference type="PROSITE" id="PS50920">
    <property type="entry name" value="SOLCAR"/>
    <property type="match status" value="3"/>
</dbReference>
<keyword evidence="4 9" id="KW-0812">Transmembrane</keyword>
<keyword evidence="7" id="KW-0496">Mitochondrion</keyword>
<feature type="repeat" description="Solcar" evidence="9">
    <location>
        <begin position="109"/>
        <end position="190"/>
    </location>
</feature>
<evidence type="ECO:0000256" key="9">
    <source>
        <dbReference type="PROSITE-ProRule" id="PRU00282"/>
    </source>
</evidence>
<protein>
    <recommendedName>
        <fullName evidence="13">Mitochondrial carrier protein</fullName>
    </recommendedName>
</protein>
<feature type="repeat" description="Solcar" evidence="9">
    <location>
        <begin position="198"/>
        <end position="285"/>
    </location>
</feature>
<evidence type="ECO:0000256" key="8">
    <source>
        <dbReference type="ARBA" id="ARBA00023136"/>
    </source>
</evidence>
<evidence type="ECO:0000256" key="3">
    <source>
        <dbReference type="ARBA" id="ARBA00022448"/>
    </source>
</evidence>
<dbReference type="PANTHER" id="PTHR45624">
    <property type="entry name" value="MITOCHONDRIAL BASIC AMINO ACIDS TRANSPORTER-RELATED"/>
    <property type="match status" value="1"/>
</dbReference>
<evidence type="ECO:0000256" key="5">
    <source>
        <dbReference type="ARBA" id="ARBA00022737"/>
    </source>
</evidence>
<keyword evidence="8 9" id="KW-0472">Membrane</keyword>
<evidence type="ECO:0000313" key="12">
    <source>
        <dbReference type="EMBL" id="CAG9287271.1"/>
    </source>
</evidence>
<evidence type="ECO:0000256" key="6">
    <source>
        <dbReference type="ARBA" id="ARBA00022989"/>
    </source>
</evidence>
<comment type="subcellular location">
    <subcellularLocation>
        <location evidence="1">Mitochondrion membrane</location>
        <topology evidence="1">Multi-pass membrane protein</topology>
    </subcellularLocation>
</comment>
<dbReference type="EMBL" id="OU594966">
    <property type="protein sequence ID" value="CAG9287271.1"/>
    <property type="molecule type" value="Genomic_DNA"/>
</dbReference>
<sequence length="290" mass="30340">MPLSDAWIDFVAGWCSGAAAVLVCQPVDTVLTRLQAGTVSSLVTGTTRATTTTTTARTATLDLTQSAGFQALWRGASPMITAVPLQNALLMGGYGVGQAYSAGNLDSADRLAAIFVGGCTGGILQSFLMSPVELIKVSQQVRGTPLRDAGGAVLTHWAQPAAWRGLYATLLRDGIPHGVWFATYEVAKDGLEEPLGKDSVSVPLASGALAATAAWAVGYPADLIKTRIQAAGPTENHGIVETARAIMNEGNAGVAGLYRGFGLKLVRSIPASMIGFTVYEFVKKQVQDRW</sequence>
<dbReference type="Pfam" id="PF00153">
    <property type="entry name" value="Mito_carr"/>
    <property type="match status" value="3"/>
</dbReference>
<dbReference type="Gene3D" id="1.50.40.10">
    <property type="entry name" value="Mitochondrial carrier domain"/>
    <property type="match status" value="1"/>
</dbReference>
<dbReference type="Proteomes" id="UP000836788">
    <property type="component" value="Chromosome 25"/>
</dbReference>
<evidence type="ECO:0000256" key="1">
    <source>
        <dbReference type="ARBA" id="ARBA00004225"/>
    </source>
</evidence>
<dbReference type="InterPro" id="IPR050567">
    <property type="entry name" value="Mitochondrial_Carrier"/>
</dbReference>
<feature type="signal peptide" evidence="11">
    <location>
        <begin position="1"/>
        <end position="20"/>
    </location>
</feature>
<feature type="repeat" description="Solcar" evidence="9">
    <location>
        <begin position="4"/>
        <end position="100"/>
    </location>
</feature>
<keyword evidence="5" id="KW-0677">Repeat</keyword>
<evidence type="ECO:0000256" key="4">
    <source>
        <dbReference type="ARBA" id="ARBA00022692"/>
    </source>
</evidence>
<dbReference type="GO" id="GO:1902603">
    <property type="term" value="P:carnitine transmembrane transport"/>
    <property type="evidence" value="ECO:0007669"/>
    <property type="project" value="TreeGrafter"/>
</dbReference>
<dbReference type="AlphaFoldDB" id="A0A8J9TS51"/>
<proteinExistence type="inferred from homology"/>
<dbReference type="GO" id="GO:0006839">
    <property type="term" value="P:mitochondrial transport"/>
    <property type="evidence" value="ECO:0007669"/>
    <property type="project" value="TreeGrafter"/>
</dbReference>
<dbReference type="SUPFAM" id="SSF103506">
    <property type="entry name" value="Mitochondrial carrier"/>
    <property type="match status" value="1"/>
</dbReference>
<dbReference type="InterPro" id="IPR023395">
    <property type="entry name" value="MCP_dom_sf"/>
</dbReference>
<comment type="similarity">
    <text evidence="2 10">Belongs to the mitochondrial carrier (TC 2.A.29) family.</text>
</comment>
<evidence type="ECO:0000256" key="10">
    <source>
        <dbReference type="RuleBase" id="RU000488"/>
    </source>
</evidence>
<keyword evidence="6" id="KW-1133">Transmembrane helix</keyword>
<reference evidence="12" key="1">
    <citation type="submission" date="2022-02" db="EMBL/GenBank/DDBJ databases">
        <authorList>
            <person name="Giguere J D."/>
        </authorList>
    </citation>
    <scope>NUCLEOTIDE SEQUENCE</scope>
    <source>
        <strain evidence="12">CCAP 1055/1</strain>
    </source>
</reference>
<gene>
    <name evidence="12" type="ORF">PTTT1_LOCUS35016</name>
</gene>
<keyword evidence="11" id="KW-0732">Signal</keyword>
<evidence type="ECO:0000256" key="7">
    <source>
        <dbReference type="ARBA" id="ARBA00023128"/>
    </source>
</evidence>
<accession>A0A8J9TS51</accession>
<keyword evidence="3 10" id="KW-0813">Transport</keyword>
<feature type="chain" id="PRO_5035460090" description="Mitochondrial carrier protein" evidence="11">
    <location>
        <begin position="21"/>
        <end position="290"/>
    </location>
</feature>